<dbReference type="InterPro" id="IPR015426">
    <property type="entry name" value="Acetylaldehyde_DH_C"/>
</dbReference>
<dbReference type="PANTHER" id="PTHR30143:SF0">
    <property type="entry name" value="2-KETO-4-PENTENOATE HYDRATASE"/>
    <property type="match status" value="1"/>
</dbReference>
<dbReference type="GO" id="GO:0005737">
    <property type="term" value="C:cytoplasm"/>
    <property type="evidence" value="ECO:0007669"/>
    <property type="project" value="TreeGrafter"/>
</dbReference>
<dbReference type="SMART" id="SM00859">
    <property type="entry name" value="Semialdhyde_dh"/>
    <property type="match status" value="1"/>
</dbReference>
<dbReference type="InterPro" id="IPR036291">
    <property type="entry name" value="NAD(P)-bd_dom_sf"/>
</dbReference>
<dbReference type="Pfam" id="PF01118">
    <property type="entry name" value="Semialdhyde_dh"/>
    <property type="match status" value="1"/>
</dbReference>
<evidence type="ECO:0000313" key="8">
    <source>
        <dbReference type="Proteomes" id="UP000254545"/>
    </source>
</evidence>
<dbReference type="EMBL" id="UGKR01000003">
    <property type="protein sequence ID" value="STS91366.1"/>
    <property type="molecule type" value="Genomic_DNA"/>
</dbReference>
<dbReference type="UniPathway" id="UPA00714"/>
<dbReference type="GO" id="GO:0019380">
    <property type="term" value="P:3-phenylpropionate catabolic process"/>
    <property type="evidence" value="ECO:0007669"/>
    <property type="project" value="UniProtKB-UniRule"/>
</dbReference>
<protein>
    <recommendedName>
        <fullName evidence="4">Acetaldehyde dehydrogenase</fullName>
        <ecNumber evidence="4">1.2.1.10</ecNumber>
    </recommendedName>
    <alternativeName>
        <fullName evidence="4">Acetaldehyde dehydrogenase [acetylating]</fullName>
    </alternativeName>
</protein>
<dbReference type="SUPFAM" id="SSF51735">
    <property type="entry name" value="NAD(P)-binding Rossmann-fold domains"/>
    <property type="match status" value="1"/>
</dbReference>
<keyword evidence="3 4" id="KW-0520">NAD</keyword>
<dbReference type="CDD" id="cd23933">
    <property type="entry name" value="ALDH_C"/>
    <property type="match status" value="1"/>
</dbReference>
<feature type="active site" description="Acyl-thioester intermediate" evidence="4">
    <location>
        <position position="398"/>
    </location>
</feature>
<name>A0A7H4MM16_KLEVA</name>
<evidence type="ECO:0000256" key="5">
    <source>
        <dbReference type="SAM" id="MobiDB-lite"/>
    </source>
</evidence>
<dbReference type="Gene3D" id="3.40.50.720">
    <property type="entry name" value="NAD(P)-binding Rossmann-like Domain"/>
    <property type="match status" value="1"/>
</dbReference>
<evidence type="ECO:0000256" key="4">
    <source>
        <dbReference type="HAMAP-Rule" id="MF_01657"/>
    </source>
</evidence>
<dbReference type="InterPro" id="IPR000534">
    <property type="entry name" value="Semialdehyde_DH_NAD-bd"/>
</dbReference>
<evidence type="ECO:0000256" key="3">
    <source>
        <dbReference type="ARBA" id="ARBA00023027"/>
    </source>
</evidence>
<dbReference type="InterPro" id="IPR036663">
    <property type="entry name" value="Fumarylacetoacetase_C_sf"/>
</dbReference>
<dbReference type="PANTHER" id="PTHR30143">
    <property type="entry name" value="ACID HYDRATASE"/>
    <property type="match status" value="1"/>
</dbReference>
<dbReference type="GO" id="GO:0008684">
    <property type="term" value="F:2-oxopent-4-enoate hydratase activity"/>
    <property type="evidence" value="ECO:0007669"/>
    <property type="project" value="TreeGrafter"/>
</dbReference>
<dbReference type="AlphaFoldDB" id="A0A7H4MM16"/>
<evidence type="ECO:0000256" key="1">
    <source>
        <dbReference type="ARBA" id="ARBA00009244"/>
    </source>
</evidence>
<comment type="pathway">
    <text evidence="4">Aromatic compound metabolism; 3-phenylpropanoate degradation.</text>
</comment>
<dbReference type="SUPFAM" id="SSF56529">
    <property type="entry name" value="FAH"/>
    <property type="match status" value="1"/>
</dbReference>
<feature type="binding site" evidence="4">
    <location>
        <begin position="278"/>
        <end position="281"/>
    </location>
    <ligand>
        <name>NAD(+)</name>
        <dbReference type="ChEBI" id="CHEBI:57540"/>
    </ligand>
</feature>
<dbReference type="Proteomes" id="UP000254545">
    <property type="component" value="Unassembled WGS sequence"/>
</dbReference>
<dbReference type="HAMAP" id="MF_01657">
    <property type="entry name" value="Ac_ald_DH_ac"/>
    <property type="match status" value="1"/>
</dbReference>
<dbReference type="GO" id="GO:0051287">
    <property type="term" value="F:NAD binding"/>
    <property type="evidence" value="ECO:0007669"/>
    <property type="project" value="UniProtKB-UniRule"/>
</dbReference>
<evidence type="ECO:0000259" key="6">
    <source>
        <dbReference type="SMART" id="SM00859"/>
    </source>
</evidence>
<dbReference type="GO" id="GO:0008774">
    <property type="term" value="F:acetaldehyde dehydrogenase (acetylating) activity"/>
    <property type="evidence" value="ECO:0007669"/>
    <property type="project" value="UniProtKB-UniRule"/>
</dbReference>
<reference evidence="7 8" key="1">
    <citation type="submission" date="2018-06" db="EMBL/GenBank/DDBJ databases">
        <authorList>
            <consortium name="Pathogen Informatics"/>
            <person name="Doyle S."/>
        </authorList>
    </citation>
    <scope>NUCLEOTIDE SEQUENCE [LARGE SCALE GENOMIC DNA]</scope>
    <source>
        <strain evidence="7 8">NCTC9177</strain>
    </source>
</reference>
<proteinExistence type="inferred from homology"/>
<dbReference type="InterPro" id="IPR050772">
    <property type="entry name" value="Hydratase-Decarb/MhpD_sf"/>
</dbReference>
<evidence type="ECO:0000313" key="7">
    <source>
        <dbReference type="EMBL" id="STS91366.1"/>
    </source>
</evidence>
<dbReference type="Pfam" id="PF09290">
    <property type="entry name" value="AcetDehyd-dimer"/>
    <property type="match status" value="1"/>
</dbReference>
<comment type="catalytic activity">
    <reaction evidence="4">
        <text>acetaldehyde + NAD(+) + CoA = acetyl-CoA + NADH + H(+)</text>
        <dbReference type="Rhea" id="RHEA:23288"/>
        <dbReference type="ChEBI" id="CHEBI:15343"/>
        <dbReference type="ChEBI" id="CHEBI:15378"/>
        <dbReference type="ChEBI" id="CHEBI:57287"/>
        <dbReference type="ChEBI" id="CHEBI:57288"/>
        <dbReference type="ChEBI" id="CHEBI:57540"/>
        <dbReference type="ChEBI" id="CHEBI:57945"/>
        <dbReference type="EC" id="1.2.1.10"/>
    </reaction>
</comment>
<comment type="function">
    <text evidence="4">Catalyzes the conversion of acetaldehyde to acetyl-CoA, using NAD(+) and coenzyme A. Is the final enzyme in the meta-cleavage pathway for the degradation of aromatic compounds.</text>
</comment>
<dbReference type="NCBIfam" id="NF008461">
    <property type="entry name" value="PRK11342.1"/>
    <property type="match status" value="1"/>
</dbReference>
<accession>A0A7H4MM16</accession>
<comment type="similarity">
    <text evidence="1 4">Belongs to the acetaldehyde dehydrogenase family.</text>
</comment>
<dbReference type="Gene3D" id="3.90.850.10">
    <property type="entry name" value="Fumarylacetoacetase-like, C-terminal domain"/>
    <property type="match status" value="1"/>
</dbReference>
<comment type="caution">
    <text evidence="4">Lacks conserved residue(s) required for the propagation of feature annotation.</text>
</comment>
<comment type="caution">
    <text evidence="7">The sequence shown here is derived from an EMBL/GenBank/DDBJ whole genome shotgun (WGS) entry which is preliminary data.</text>
</comment>
<sequence>MTFSLDALARQLRDAEQTGQAIAPLRDILGVDNADAAYAIQRLNVQHHVAHGRRVVGRKVGLTHPKVQQQLGVNQPDFGTLFADMCYGDNAEVPFGRVLQPKVEAEIALVLKQDLPHADTTFDELYNAIEWVLPALEVVGSRIRDWSIGFVDTVADNASCGLYVIGGPAQRPAGLDLKQCAMHMTRNQGAGLQRSRQRVSGTSAERRSLAGAQAGQSRRTAAGGGYRADRGVRPDGWRLTKGTALSPISKVLAQSRHVSSPPEKDIVMRKRKVAIIGSGNIGTDLMIKILRHGQHLEMAVMVGIDPQSDGLARARRMGVATTHEGVGGLMQMAEFADIDFVFDATSAGAHIKNDAALREAKPGIRVIDLTPAAIGPYCVPVVNLAANLHQGNVNMVTCGGQATIPMVAAVSRVAKVHYAEIVASIASQSAGPGTRANIDEFTETNLAGD</sequence>
<gene>
    <name evidence="7" type="primary">mhpF_2</name>
    <name evidence="4" type="synonym">mhpF</name>
    <name evidence="7" type="ORF">NCTC9177_05272</name>
</gene>
<dbReference type="NCBIfam" id="NF006157">
    <property type="entry name" value="PRK08300.1"/>
    <property type="match status" value="1"/>
</dbReference>
<comment type="subunit">
    <text evidence="4">Interacts with MhpE.</text>
</comment>
<feature type="domain" description="Semialdehyde dehydrogenase NAD-binding" evidence="6">
    <location>
        <begin position="272"/>
        <end position="390"/>
    </location>
</feature>
<keyword evidence="2 4" id="KW-0058">Aromatic hydrocarbons catabolism</keyword>
<organism evidence="7 8">
    <name type="scientific">Klebsiella variicola</name>
    <dbReference type="NCBI Taxonomy" id="244366"/>
    <lineage>
        <taxon>Bacteria</taxon>
        <taxon>Pseudomonadati</taxon>
        <taxon>Pseudomonadota</taxon>
        <taxon>Gammaproteobacteria</taxon>
        <taxon>Enterobacterales</taxon>
        <taxon>Enterobacteriaceae</taxon>
        <taxon>Klebsiella/Raoultella group</taxon>
        <taxon>Klebsiella</taxon>
        <taxon>Klebsiella pneumoniae complex</taxon>
    </lineage>
</organism>
<keyword evidence="4 7" id="KW-0560">Oxidoreductase</keyword>
<feature type="binding site" evidence="4">
    <location>
        <begin position="429"/>
        <end position="437"/>
    </location>
    <ligand>
        <name>NAD(+)</name>
        <dbReference type="ChEBI" id="CHEBI:57540"/>
    </ligand>
</feature>
<evidence type="ECO:0000256" key="2">
    <source>
        <dbReference type="ARBA" id="ARBA00022797"/>
    </source>
</evidence>
<dbReference type="InterPro" id="IPR003361">
    <property type="entry name" value="Acetaldehyde_dehydrogenase"/>
</dbReference>
<dbReference type="EC" id="1.2.1.10" evidence="4"/>
<feature type="region of interest" description="Disordered" evidence="5">
    <location>
        <begin position="186"/>
        <end position="233"/>
    </location>
</feature>